<dbReference type="Ensembl" id="ENSGMOT00000029006.1">
    <property type="protein sequence ID" value="ENSGMOP00000039655.1"/>
    <property type="gene ID" value="ENSGMOG00000032273.1"/>
</dbReference>
<evidence type="ECO:0000256" key="5">
    <source>
        <dbReference type="SAM" id="MobiDB-lite"/>
    </source>
</evidence>
<organism evidence="7 8">
    <name type="scientific">Gadus morhua</name>
    <name type="common">Atlantic cod</name>
    <dbReference type="NCBI Taxonomy" id="8049"/>
    <lineage>
        <taxon>Eukaryota</taxon>
        <taxon>Metazoa</taxon>
        <taxon>Chordata</taxon>
        <taxon>Craniata</taxon>
        <taxon>Vertebrata</taxon>
        <taxon>Euteleostomi</taxon>
        <taxon>Actinopterygii</taxon>
        <taxon>Neopterygii</taxon>
        <taxon>Teleostei</taxon>
        <taxon>Neoteleostei</taxon>
        <taxon>Acanthomorphata</taxon>
        <taxon>Zeiogadaria</taxon>
        <taxon>Gadariae</taxon>
        <taxon>Gadiformes</taxon>
        <taxon>Gadoidei</taxon>
        <taxon>Gadidae</taxon>
        <taxon>Gadus</taxon>
    </lineage>
</organism>
<dbReference type="Pfam" id="PF00643">
    <property type="entry name" value="zf-B_box"/>
    <property type="match status" value="1"/>
</dbReference>
<dbReference type="SMART" id="SM00336">
    <property type="entry name" value="BBOX"/>
    <property type="match status" value="2"/>
</dbReference>
<feature type="domain" description="B box-type" evidence="6">
    <location>
        <begin position="1"/>
        <end position="47"/>
    </location>
</feature>
<protein>
    <recommendedName>
        <fullName evidence="6">B box-type domain-containing protein</fullName>
    </recommendedName>
</protein>
<keyword evidence="8" id="KW-1185">Reference proteome</keyword>
<evidence type="ECO:0000313" key="7">
    <source>
        <dbReference type="Ensembl" id="ENSGMOP00000039655.1"/>
    </source>
</evidence>
<dbReference type="PRINTS" id="PR01217">
    <property type="entry name" value="PRICHEXTENSN"/>
</dbReference>
<dbReference type="GeneTree" id="ENSGT00940000156361"/>
<dbReference type="PROSITE" id="PS50119">
    <property type="entry name" value="ZF_BBOX"/>
    <property type="match status" value="2"/>
</dbReference>
<dbReference type="SUPFAM" id="SSF57845">
    <property type="entry name" value="B-box zinc-binding domain"/>
    <property type="match status" value="1"/>
</dbReference>
<dbReference type="GO" id="GO:0061630">
    <property type="term" value="F:ubiquitin protein ligase activity"/>
    <property type="evidence" value="ECO:0007669"/>
    <property type="project" value="TreeGrafter"/>
</dbReference>
<reference evidence="7" key="1">
    <citation type="submission" date="2025-08" db="UniProtKB">
        <authorList>
            <consortium name="Ensembl"/>
        </authorList>
    </citation>
    <scope>IDENTIFICATION</scope>
</reference>
<accession>A0A8C5FIT2</accession>
<evidence type="ECO:0000256" key="1">
    <source>
        <dbReference type="ARBA" id="ARBA00022771"/>
    </source>
</evidence>
<evidence type="ECO:0000259" key="6">
    <source>
        <dbReference type="PROSITE" id="PS50119"/>
    </source>
</evidence>
<name>A0A8C5FIT2_GADMO</name>
<feature type="compositionally biased region" description="Polar residues" evidence="5">
    <location>
        <begin position="510"/>
        <end position="524"/>
    </location>
</feature>
<feature type="region of interest" description="Disordered" evidence="5">
    <location>
        <begin position="540"/>
        <end position="567"/>
    </location>
</feature>
<dbReference type="OMA" id="SAWSEWI"/>
<dbReference type="InterPro" id="IPR000315">
    <property type="entry name" value="Znf_B-box"/>
</dbReference>
<sequence length="834" mass="89492">MLTACTSCGGEAEATSWCVDCGEALCRGCVEAHKRVKVTRSHHILDQLPADVPRSDSAPTGIYCPLHREEVLQLYCYTCDVRTCRDCQLMDHRAHSFQYVHEAYQSIRKQMYGLLVPVDKHTEKAMQSIMLMSSRLKEIHSQKVEMKVTFLTLVKSFCLHFKERLSNHYAQVAAIYTSEEEVLKTRMKGLMEKVEDYTVRIKKLEDDASDIKTLLARKTEISAWSEWILSQEVGPPKTMTKPSLTINTAVVKAILSLGELRVSQVPFACKETNPQECLSQPLGGVAAPPAPPAASTATASLYPPPRPATVLPQTRRPPRPAPPQRSASHPSVLGSARSHVPFFCPDQSIVRYAAPPTLSSCEPGWRPVHQQTGQLQTGQLQTGQPQTGQPLTGQPQTGQPLTGQPQTGQPQTGQPQTGQPLTGQPQTGQPQTGQPQTGQPLTGQPQTGQPQTGQPQTGQPHTGQPRTGQPPTGQPPTGQPQTGQPQTGQQQSSIVGSSLQSSSHYYFGSGHQSQSQTGRAPTTSVWTPAGLLQVHIQAPSGHSHITHSDGSLVVPNAPPLPPTPSADLPPGAVPPTVANPPNQPPYCVLPVGTTFYPILSSALSGFLKDKTGGPVGGPGQKVIMLGAPITSTTPTVVLDSDTPVKRKPGRPKNSSYHALCKQVTQTIAPSAVDPATPLAFPWGGFPSRGAGRDAEAPAGHPTQNQIQPVTEEPRPPPPPPSERPLAENQIQPVTEEPRPPPPPPSERPLAENQIQPVTEEPRPPPPPPSERPLAENQIQPVTKEPRPPPPPPSDQPLAENQIQPVTEEPRPPPPPPIRAADPTPLLVGSQLLEG</sequence>
<dbReference type="GO" id="GO:0005654">
    <property type="term" value="C:nucleoplasm"/>
    <property type="evidence" value="ECO:0007669"/>
    <property type="project" value="TreeGrafter"/>
</dbReference>
<keyword evidence="4" id="KW-0175">Coiled coil</keyword>
<evidence type="ECO:0000256" key="2">
    <source>
        <dbReference type="ARBA" id="ARBA00022833"/>
    </source>
</evidence>
<feature type="region of interest" description="Disordered" evidence="5">
    <location>
        <begin position="682"/>
        <end position="834"/>
    </location>
</feature>
<evidence type="ECO:0000256" key="3">
    <source>
        <dbReference type="PROSITE-ProRule" id="PRU00024"/>
    </source>
</evidence>
<keyword evidence="2" id="KW-0862">Zinc</keyword>
<feature type="compositionally biased region" description="Low complexity" evidence="5">
    <location>
        <begin position="479"/>
        <end position="503"/>
    </location>
</feature>
<dbReference type="GO" id="GO:0045087">
    <property type="term" value="P:innate immune response"/>
    <property type="evidence" value="ECO:0007669"/>
    <property type="project" value="TreeGrafter"/>
</dbReference>
<feature type="domain" description="B box-type" evidence="6">
    <location>
        <begin position="59"/>
        <end position="100"/>
    </location>
</feature>
<keyword evidence="1 3" id="KW-0479">Metal-binding</keyword>
<dbReference type="CDD" id="cd19775">
    <property type="entry name" value="Bbox2_TIF1_C-VI"/>
    <property type="match status" value="1"/>
</dbReference>
<dbReference type="PANTHER" id="PTHR25462">
    <property type="entry name" value="BONUS, ISOFORM C-RELATED"/>
    <property type="match status" value="1"/>
</dbReference>
<feature type="region of interest" description="Disordered" evidence="5">
    <location>
        <begin position="358"/>
        <end position="524"/>
    </location>
</feature>
<feature type="compositionally biased region" description="Low complexity" evidence="5">
    <location>
        <begin position="370"/>
        <end position="471"/>
    </location>
</feature>
<evidence type="ECO:0000313" key="8">
    <source>
        <dbReference type="Proteomes" id="UP000694546"/>
    </source>
</evidence>
<keyword evidence="1 3" id="KW-0863">Zinc-finger</keyword>
<dbReference type="Proteomes" id="UP000694546">
    <property type="component" value="Chromosome 6"/>
</dbReference>
<reference evidence="7" key="2">
    <citation type="submission" date="2025-09" db="UniProtKB">
        <authorList>
            <consortium name="Ensembl"/>
        </authorList>
    </citation>
    <scope>IDENTIFICATION</scope>
</reference>
<evidence type="ECO:0000256" key="4">
    <source>
        <dbReference type="SAM" id="Coils"/>
    </source>
</evidence>
<feature type="coiled-coil region" evidence="4">
    <location>
        <begin position="187"/>
        <end position="214"/>
    </location>
</feature>
<feature type="region of interest" description="Disordered" evidence="5">
    <location>
        <begin position="280"/>
        <end position="334"/>
    </location>
</feature>
<dbReference type="Gene3D" id="3.30.160.60">
    <property type="entry name" value="Classic Zinc Finger"/>
    <property type="match status" value="1"/>
</dbReference>
<proteinExistence type="predicted"/>
<dbReference type="PANTHER" id="PTHR25462:SF299">
    <property type="entry name" value="E3 UBIQUITIN-PROTEIN LIGASE TRIM56"/>
    <property type="match status" value="1"/>
</dbReference>
<dbReference type="GO" id="GO:0060340">
    <property type="term" value="P:positive regulation of type I interferon-mediated signaling pathway"/>
    <property type="evidence" value="ECO:0007669"/>
    <property type="project" value="TreeGrafter"/>
</dbReference>
<dbReference type="AlphaFoldDB" id="A0A8C5FIT2"/>
<dbReference type="GO" id="GO:0008270">
    <property type="term" value="F:zinc ion binding"/>
    <property type="evidence" value="ECO:0007669"/>
    <property type="project" value="UniProtKB-KW"/>
</dbReference>
<dbReference type="InterPro" id="IPR047153">
    <property type="entry name" value="TRIM45/56/19-like"/>
</dbReference>